<sequence>MINYCSRFIRKLSDYTSYLYTITKKDSKVDWSKLKENDRYIDAVNRLKEEIANTKTLALPSRKGKFILTTDASDLGIGAILSQIQEGEEKIISYFSKTHSKAKKNYSTTEKELLGVIKSTEHFRHYLLGRRFLLKTDHSAIKYLFKSTNMKTKFAR</sequence>
<evidence type="ECO:0000256" key="4">
    <source>
        <dbReference type="ARBA" id="ARBA00022759"/>
    </source>
</evidence>
<keyword evidence="6" id="KW-0695">RNA-directed DNA polymerase</keyword>
<keyword evidence="1" id="KW-0808">Transferase</keyword>
<dbReference type="Gene3D" id="3.30.70.270">
    <property type="match status" value="1"/>
</dbReference>
<dbReference type="EMBL" id="SBJO01000052">
    <property type="protein sequence ID" value="KAF9763834.1"/>
    <property type="molecule type" value="Genomic_DNA"/>
</dbReference>
<gene>
    <name evidence="8" type="primary">pol_231</name>
    <name evidence="8" type="ORF">NGRA_1014</name>
</gene>
<dbReference type="InterPro" id="IPR043128">
    <property type="entry name" value="Rev_trsase/Diguanyl_cyclase"/>
</dbReference>
<evidence type="ECO:0000256" key="3">
    <source>
        <dbReference type="ARBA" id="ARBA00022722"/>
    </source>
</evidence>
<keyword evidence="9" id="KW-1185">Reference proteome</keyword>
<dbReference type="InterPro" id="IPR041373">
    <property type="entry name" value="RT_RNaseH"/>
</dbReference>
<proteinExistence type="predicted"/>
<keyword evidence="5" id="KW-0378">Hydrolase</keyword>
<dbReference type="FunFam" id="3.10.20.370:FF:000001">
    <property type="entry name" value="Retrovirus-related Pol polyprotein from transposon 17.6-like protein"/>
    <property type="match status" value="1"/>
</dbReference>
<evidence type="ECO:0000259" key="7">
    <source>
        <dbReference type="Pfam" id="PF17917"/>
    </source>
</evidence>
<evidence type="ECO:0000256" key="5">
    <source>
        <dbReference type="ARBA" id="ARBA00022801"/>
    </source>
</evidence>
<evidence type="ECO:0000256" key="1">
    <source>
        <dbReference type="ARBA" id="ARBA00022679"/>
    </source>
</evidence>
<dbReference type="OrthoDB" id="5593162at2759"/>
<reference evidence="8 9" key="1">
    <citation type="journal article" date="2020" name="Genome Biol. Evol.">
        <title>Comparative genomics of strictly vertically transmitted, feminizing microsporidia endosymbionts of amphipod crustaceans.</title>
        <authorList>
            <person name="Cormier A."/>
            <person name="Chebbi M.A."/>
            <person name="Giraud I."/>
            <person name="Wattier R."/>
            <person name="Teixeira M."/>
            <person name="Gilbert C."/>
            <person name="Rigaud T."/>
            <person name="Cordaux R."/>
        </authorList>
    </citation>
    <scope>NUCLEOTIDE SEQUENCE [LARGE SCALE GENOMIC DNA]</scope>
    <source>
        <strain evidence="8 9">Ou3-Ou53</strain>
    </source>
</reference>
<dbReference type="AlphaFoldDB" id="A0A9P6GZB0"/>
<protein>
    <submittedName>
        <fullName evidence="8">Retrovirus-related Pol polyprotein from transposon</fullName>
    </submittedName>
</protein>
<evidence type="ECO:0000256" key="2">
    <source>
        <dbReference type="ARBA" id="ARBA00022695"/>
    </source>
</evidence>
<dbReference type="InterPro" id="IPR043502">
    <property type="entry name" value="DNA/RNA_pol_sf"/>
</dbReference>
<dbReference type="Gene3D" id="3.10.20.370">
    <property type="match status" value="1"/>
</dbReference>
<evidence type="ECO:0000313" key="8">
    <source>
        <dbReference type="EMBL" id="KAF9763834.1"/>
    </source>
</evidence>
<keyword evidence="2" id="KW-0548">Nucleotidyltransferase</keyword>
<dbReference type="CDD" id="cd09274">
    <property type="entry name" value="RNase_HI_RT_Ty3"/>
    <property type="match status" value="1"/>
</dbReference>
<keyword evidence="3" id="KW-0540">Nuclease</keyword>
<evidence type="ECO:0000313" key="9">
    <source>
        <dbReference type="Proteomes" id="UP000740883"/>
    </source>
</evidence>
<name>A0A9P6GZB0_9MICR</name>
<accession>A0A9P6GZB0</accession>
<evidence type="ECO:0000256" key="6">
    <source>
        <dbReference type="ARBA" id="ARBA00022918"/>
    </source>
</evidence>
<comment type="caution">
    <text evidence="8">The sequence shown here is derived from an EMBL/GenBank/DDBJ whole genome shotgun (WGS) entry which is preliminary data.</text>
</comment>
<dbReference type="PANTHER" id="PTHR37984:SF5">
    <property type="entry name" value="PROTEIN NYNRIN-LIKE"/>
    <property type="match status" value="1"/>
</dbReference>
<keyword evidence="4" id="KW-0255">Endonuclease</keyword>
<dbReference type="PANTHER" id="PTHR37984">
    <property type="entry name" value="PROTEIN CBG26694"/>
    <property type="match status" value="1"/>
</dbReference>
<dbReference type="SUPFAM" id="SSF56672">
    <property type="entry name" value="DNA/RNA polymerases"/>
    <property type="match status" value="1"/>
</dbReference>
<dbReference type="Pfam" id="PF17917">
    <property type="entry name" value="RT_RNaseH"/>
    <property type="match status" value="1"/>
</dbReference>
<feature type="domain" description="Reverse transcriptase RNase H-like" evidence="7">
    <location>
        <begin position="64"/>
        <end position="156"/>
    </location>
</feature>
<organism evidence="8 9">
    <name type="scientific">Nosema granulosis</name>
    <dbReference type="NCBI Taxonomy" id="83296"/>
    <lineage>
        <taxon>Eukaryota</taxon>
        <taxon>Fungi</taxon>
        <taxon>Fungi incertae sedis</taxon>
        <taxon>Microsporidia</taxon>
        <taxon>Nosematidae</taxon>
        <taxon>Nosema</taxon>
    </lineage>
</organism>
<dbReference type="Proteomes" id="UP000740883">
    <property type="component" value="Unassembled WGS sequence"/>
</dbReference>
<dbReference type="GO" id="GO:0003824">
    <property type="term" value="F:catalytic activity"/>
    <property type="evidence" value="ECO:0007669"/>
    <property type="project" value="UniProtKB-KW"/>
</dbReference>
<dbReference type="InterPro" id="IPR050951">
    <property type="entry name" value="Retrovirus_Pol_polyprotein"/>
</dbReference>